<dbReference type="InterPro" id="IPR036423">
    <property type="entry name" value="SOD-like_Cu/Zn_dom_sf"/>
</dbReference>
<comment type="similarity">
    <text evidence="1">Belongs to the Cu-Zn superoxide dismutase family.</text>
</comment>
<dbReference type="GO" id="GO:0005507">
    <property type="term" value="F:copper ion binding"/>
    <property type="evidence" value="ECO:0007669"/>
    <property type="project" value="InterPro"/>
</dbReference>
<feature type="domain" description="Superoxide dismutase copper/zinc binding" evidence="4">
    <location>
        <begin position="57"/>
        <end position="195"/>
    </location>
</feature>
<evidence type="ECO:0000256" key="2">
    <source>
        <dbReference type="SAM" id="MobiDB-lite"/>
    </source>
</evidence>
<organism evidence="5 6">
    <name type="scientific">Pseudorhodoferax soli</name>
    <dbReference type="NCBI Taxonomy" id="545864"/>
    <lineage>
        <taxon>Bacteria</taxon>
        <taxon>Pseudomonadati</taxon>
        <taxon>Pseudomonadota</taxon>
        <taxon>Betaproteobacteria</taxon>
        <taxon>Burkholderiales</taxon>
        <taxon>Comamonadaceae</taxon>
    </lineage>
</organism>
<accession>A0A368Y2Y5</accession>
<evidence type="ECO:0000256" key="1">
    <source>
        <dbReference type="ARBA" id="ARBA00010457"/>
    </source>
</evidence>
<feature type="signal peptide" evidence="3">
    <location>
        <begin position="1"/>
        <end position="25"/>
    </location>
</feature>
<dbReference type="GO" id="GO:0006801">
    <property type="term" value="P:superoxide metabolic process"/>
    <property type="evidence" value="ECO:0007669"/>
    <property type="project" value="InterPro"/>
</dbReference>
<name>A0A368Y2Y5_9BURK</name>
<reference evidence="5 6" key="1">
    <citation type="submission" date="2018-07" db="EMBL/GenBank/DDBJ databases">
        <title>Genomic Encyclopedia of Type Strains, Phase IV (KMG-IV): sequencing the most valuable type-strain genomes for metagenomic binning, comparative biology and taxonomic classification.</title>
        <authorList>
            <person name="Goeker M."/>
        </authorList>
    </citation>
    <scope>NUCLEOTIDE SEQUENCE [LARGE SCALE GENOMIC DNA]</scope>
    <source>
        <strain evidence="5 6">DSM 21634</strain>
    </source>
</reference>
<evidence type="ECO:0000256" key="3">
    <source>
        <dbReference type="SAM" id="SignalP"/>
    </source>
</evidence>
<evidence type="ECO:0000259" key="4">
    <source>
        <dbReference type="Pfam" id="PF00080"/>
    </source>
</evidence>
<evidence type="ECO:0000313" key="5">
    <source>
        <dbReference type="EMBL" id="RCW73726.1"/>
    </source>
</evidence>
<dbReference type="Proteomes" id="UP000252884">
    <property type="component" value="Unassembled WGS sequence"/>
</dbReference>
<dbReference type="PANTHER" id="PTHR10003">
    <property type="entry name" value="SUPEROXIDE DISMUTASE CU-ZN -RELATED"/>
    <property type="match status" value="1"/>
</dbReference>
<keyword evidence="6" id="KW-1185">Reference proteome</keyword>
<dbReference type="EMBL" id="QPJK01000002">
    <property type="protein sequence ID" value="RCW73726.1"/>
    <property type="molecule type" value="Genomic_DNA"/>
</dbReference>
<dbReference type="RefSeq" id="WP_114466903.1">
    <property type="nucleotide sequence ID" value="NZ_QPJK01000002.1"/>
</dbReference>
<feature type="chain" id="PRO_5016595224" evidence="3">
    <location>
        <begin position="26"/>
        <end position="214"/>
    </location>
</feature>
<proteinExistence type="inferred from homology"/>
<evidence type="ECO:0000313" key="6">
    <source>
        <dbReference type="Proteomes" id="UP000252884"/>
    </source>
</evidence>
<keyword evidence="3" id="KW-0732">Signal</keyword>
<dbReference type="InterPro" id="IPR024134">
    <property type="entry name" value="SOD_Cu/Zn_/chaperone"/>
</dbReference>
<dbReference type="AlphaFoldDB" id="A0A368Y2Y5"/>
<dbReference type="Gene3D" id="2.60.40.200">
    <property type="entry name" value="Superoxide dismutase, copper/zinc binding domain"/>
    <property type="match status" value="1"/>
</dbReference>
<dbReference type="CDD" id="cd00305">
    <property type="entry name" value="Cu-Zn_Superoxide_Dismutase"/>
    <property type="match status" value="1"/>
</dbReference>
<comment type="caution">
    <text evidence="5">The sequence shown here is derived from an EMBL/GenBank/DDBJ whole genome shotgun (WGS) entry which is preliminary data.</text>
</comment>
<dbReference type="Pfam" id="PF00080">
    <property type="entry name" value="Sod_Cu"/>
    <property type="match status" value="1"/>
</dbReference>
<protein>
    <submittedName>
        <fullName evidence="5">Cu-Zn family superoxide dismutase</fullName>
    </submittedName>
</protein>
<dbReference type="InterPro" id="IPR001424">
    <property type="entry name" value="SOD_Cu_Zn_dom"/>
</dbReference>
<sequence length="214" mass="21666">MNKPARTHLLILLAAAAVLAGGAQGAGNPASPAAVPTPRAGSSALVKLMGEDGQPRGQAVLTSVAEGVEIVVNAEGLTPGLHGLHIHVNGQCAPGPDPSGKTIAFGAAGGHFDPEATGRHGHPEHDAQRHAGDAPNLLVDGQGKGVLRFTNPKITLLRSAKNSVLGRTLVVHADADDYRTNPAGNSGGRVLCGVIEPARLDAVVGSVPTSRHLR</sequence>
<dbReference type="OrthoDB" id="5431326at2"/>
<feature type="compositionally biased region" description="Basic and acidic residues" evidence="2">
    <location>
        <begin position="112"/>
        <end position="130"/>
    </location>
</feature>
<gene>
    <name evidence="5" type="ORF">DES41_10239</name>
</gene>
<dbReference type="SUPFAM" id="SSF49329">
    <property type="entry name" value="Cu,Zn superoxide dismutase-like"/>
    <property type="match status" value="1"/>
</dbReference>
<feature type="region of interest" description="Disordered" evidence="2">
    <location>
        <begin position="109"/>
        <end position="130"/>
    </location>
</feature>